<evidence type="ECO:0000256" key="1">
    <source>
        <dbReference type="SAM" id="SignalP"/>
    </source>
</evidence>
<accession>A0A4U6V1Y5</accession>
<dbReference type="EMBL" id="CM016555">
    <property type="protein sequence ID" value="TKW21273.1"/>
    <property type="molecule type" value="Genomic_DNA"/>
</dbReference>
<protein>
    <submittedName>
        <fullName evidence="2">Uncharacterized protein</fullName>
    </submittedName>
</protein>
<keyword evidence="1" id="KW-0732">Signal</keyword>
<dbReference type="AlphaFoldDB" id="A0A4U6V1Y5"/>
<reference evidence="2" key="1">
    <citation type="submission" date="2019-03" db="EMBL/GenBank/DDBJ databases">
        <title>WGS assembly of Setaria viridis.</title>
        <authorList>
            <person name="Huang P."/>
            <person name="Jenkins J."/>
            <person name="Grimwood J."/>
            <person name="Barry K."/>
            <person name="Healey A."/>
            <person name="Mamidi S."/>
            <person name="Sreedasyam A."/>
            <person name="Shu S."/>
            <person name="Feldman M."/>
            <person name="Wu J."/>
            <person name="Yu Y."/>
            <person name="Chen C."/>
            <person name="Johnson J."/>
            <person name="Rokhsar D."/>
            <person name="Baxter I."/>
            <person name="Schmutz J."/>
            <person name="Brutnell T."/>
            <person name="Kellogg E."/>
        </authorList>
    </citation>
    <scope>NUCLEOTIDE SEQUENCE [LARGE SCALE GENOMIC DNA]</scope>
</reference>
<feature type="chain" id="PRO_5020406020" evidence="1">
    <location>
        <begin position="20"/>
        <end position="31"/>
    </location>
</feature>
<dbReference type="Gramene" id="TKW21273">
    <property type="protein sequence ID" value="TKW21273"/>
    <property type="gene ID" value="SEVIR_4G170203v2"/>
</dbReference>
<gene>
    <name evidence="2" type="ORF">SEVIR_4G170203v2</name>
</gene>
<name>A0A4U6V1Y5_SETVI</name>
<sequence length="31" mass="3738">MMLMIHVLILMWCSQMWTPMQISGYPSCYLE</sequence>
<organism evidence="2 3">
    <name type="scientific">Setaria viridis</name>
    <name type="common">Green bristlegrass</name>
    <name type="synonym">Setaria italica subsp. viridis</name>
    <dbReference type="NCBI Taxonomy" id="4556"/>
    <lineage>
        <taxon>Eukaryota</taxon>
        <taxon>Viridiplantae</taxon>
        <taxon>Streptophyta</taxon>
        <taxon>Embryophyta</taxon>
        <taxon>Tracheophyta</taxon>
        <taxon>Spermatophyta</taxon>
        <taxon>Magnoliopsida</taxon>
        <taxon>Liliopsida</taxon>
        <taxon>Poales</taxon>
        <taxon>Poaceae</taxon>
        <taxon>PACMAD clade</taxon>
        <taxon>Panicoideae</taxon>
        <taxon>Panicodae</taxon>
        <taxon>Paniceae</taxon>
        <taxon>Cenchrinae</taxon>
        <taxon>Setaria</taxon>
    </lineage>
</organism>
<keyword evidence="3" id="KW-1185">Reference proteome</keyword>
<dbReference type="Proteomes" id="UP000298652">
    <property type="component" value="Chromosome 4"/>
</dbReference>
<feature type="signal peptide" evidence="1">
    <location>
        <begin position="1"/>
        <end position="19"/>
    </location>
</feature>
<proteinExistence type="predicted"/>
<evidence type="ECO:0000313" key="2">
    <source>
        <dbReference type="EMBL" id="TKW21273.1"/>
    </source>
</evidence>
<evidence type="ECO:0000313" key="3">
    <source>
        <dbReference type="Proteomes" id="UP000298652"/>
    </source>
</evidence>